<reference evidence="7 8" key="1">
    <citation type="submission" date="2020-11" db="EMBL/GenBank/DDBJ databases">
        <title>Fusibacter basophilias sp. nov.</title>
        <authorList>
            <person name="Qiu D."/>
        </authorList>
    </citation>
    <scope>NUCLEOTIDE SEQUENCE [LARGE SCALE GENOMIC DNA]</scope>
    <source>
        <strain evidence="7 8">Q10-2</strain>
    </source>
</reference>
<feature type="domain" description="D-isomer specific 2-hydroxyacid dehydrogenase catalytic" evidence="5">
    <location>
        <begin position="9"/>
        <end position="300"/>
    </location>
</feature>
<dbReference type="InterPro" id="IPR006140">
    <property type="entry name" value="D-isomer_DH_NAD-bd"/>
</dbReference>
<dbReference type="Gene3D" id="3.40.50.720">
    <property type="entry name" value="NAD(P)-binding Rossmann-like Domain"/>
    <property type="match status" value="2"/>
</dbReference>
<organism evidence="7 8">
    <name type="scientific">Fusibacter ferrireducens</name>
    <dbReference type="NCBI Taxonomy" id="2785058"/>
    <lineage>
        <taxon>Bacteria</taxon>
        <taxon>Bacillati</taxon>
        <taxon>Bacillota</taxon>
        <taxon>Clostridia</taxon>
        <taxon>Eubacteriales</taxon>
        <taxon>Eubacteriales Family XII. Incertae Sedis</taxon>
        <taxon>Fusibacter</taxon>
    </lineage>
</organism>
<evidence type="ECO:0000256" key="4">
    <source>
        <dbReference type="RuleBase" id="RU003719"/>
    </source>
</evidence>
<keyword evidence="3" id="KW-0520">NAD</keyword>
<dbReference type="PROSITE" id="PS00671">
    <property type="entry name" value="D_2_HYDROXYACID_DH_3"/>
    <property type="match status" value="1"/>
</dbReference>
<dbReference type="CDD" id="cd05303">
    <property type="entry name" value="PGDH_2"/>
    <property type="match status" value="1"/>
</dbReference>
<dbReference type="Pfam" id="PF00389">
    <property type="entry name" value="2-Hacid_dh"/>
    <property type="match status" value="1"/>
</dbReference>
<evidence type="ECO:0000259" key="6">
    <source>
        <dbReference type="Pfam" id="PF02826"/>
    </source>
</evidence>
<dbReference type="InterPro" id="IPR006139">
    <property type="entry name" value="D-isomer_2_OHA_DH_cat_dom"/>
</dbReference>
<evidence type="ECO:0000313" key="7">
    <source>
        <dbReference type="EMBL" id="MBF4694805.1"/>
    </source>
</evidence>
<proteinExistence type="inferred from homology"/>
<gene>
    <name evidence="7" type="ORF">ISU02_17015</name>
</gene>
<dbReference type="InterPro" id="IPR050418">
    <property type="entry name" value="D-iso_2-hydroxyacid_DH_PdxB"/>
</dbReference>
<sequence length="303" mass="33595">MRILANDGIDKNAEKILVNQGHIVDTNHYDGNALVEKMRNSDVIIVRSATKIQKELIEQVKGGDLKLMIRAGVGIDNIDHLYAEKNDFTVKNTPNSSSAAVAELAIGHIFALSRHIHAANVTMKKGEWNKKHYKGTEINGKTLGLVGMGRISHEVAMRAQALGMKVVYTDLFNKSEKYPEFEYLTLEELLKRSDYISLHIPYDKTKGPTIKKEQFELMKDGVYLINTARGGVIDEKALLEALNSGKVAGAGIDVFEEEPTLNQALVDHPKVSCTPHIGASTEEAQERIGLETIDVINNFFNLN</sequence>
<dbReference type="SUPFAM" id="SSF51735">
    <property type="entry name" value="NAD(P)-binding Rossmann-fold domains"/>
    <property type="match status" value="1"/>
</dbReference>
<name>A0ABR9ZWH8_9FIRM</name>
<evidence type="ECO:0000256" key="1">
    <source>
        <dbReference type="ARBA" id="ARBA00005854"/>
    </source>
</evidence>
<evidence type="ECO:0000256" key="2">
    <source>
        <dbReference type="ARBA" id="ARBA00023002"/>
    </source>
</evidence>
<dbReference type="InterPro" id="IPR029753">
    <property type="entry name" value="D-isomer_DH_CS"/>
</dbReference>
<dbReference type="InterPro" id="IPR036291">
    <property type="entry name" value="NAD(P)-bd_dom_sf"/>
</dbReference>
<accession>A0ABR9ZWH8</accession>
<comment type="caution">
    <text evidence="7">The sequence shown here is derived from an EMBL/GenBank/DDBJ whole genome shotgun (WGS) entry which is preliminary data.</text>
</comment>
<dbReference type="Pfam" id="PF02826">
    <property type="entry name" value="2-Hacid_dh_C"/>
    <property type="match status" value="1"/>
</dbReference>
<comment type="similarity">
    <text evidence="1 4">Belongs to the D-isomer specific 2-hydroxyacid dehydrogenase family.</text>
</comment>
<dbReference type="PANTHER" id="PTHR43761:SF1">
    <property type="entry name" value="D-ISOMER SPECIFIC 2-HYDROXYACID DEHYDROGENASE CATALYTIC DOMAIN-CONTAINING PROTEIN-RELATED"/>
    <property type="match status" value="1"/>
</dbReference>
<dbReference type="EMBL" id="JADKNH010000011">
    <property type="protein sequence ID" value="MBF4694805.1"/>
    <property type="molecule type" value="Genomic_DNA"/>
</dbReference>
<protein>
    <submittedName>
        <fullName evidence="7">D-2-hydroxyacid dehydrogenase</fullName>
    </submittedName>
</protein>
<keyword evidence="8" id="KW-1185">Reference proteome</keyword>
<evidence type="ECO:0000259" key="5">
    <source>
        <dbReference type="Pfam" id="PF00389"/>
    </source>
</evidence>
<evidence type="ECO:0000256" key="3">
    <source>
        <dbReference type="ARBA" id="ARBA00023027"/>
    </source>
</evidence>
<evidence type="ECO:0000313" key="8">
    <source>
        <dbReference type="Proteomes" id="UP000614200"/>
    </source>
</evidence>
<dbReference type="SUPFAM" id="SSF52283">
    <property type="entry name" value="Formate/glycerate dehydrogenase catalytic domain-like"/>
    <property type="match status" value="1"/>
</dbReference>
<dbReference type="PANTHER" id="PTHR43761">
    <property type="entry name" value="D-ISOMER SPECIFIC 2-HYDROXYACID DEHYDROGENASE FAMILY PROTEIN (AFU_ORTHOLOGUE AFUA_1G13630)"/>
    <property type="match status" value="1"/>
</dbReference>
<keyword evidence="2 4" id="KW-0560">Oxidoreductase</keyword>
<feature type="domain" description="D-isomer specific 2-hydroxyacid dehydrogenase NAD-binding" evidence="6">
    <location>
        <begin position="106"/>
        <end position="278"/>
    </location>
</feature>
<dbReference type="Proteomes" id="UP000614200">
    <property type="component" value="Unassembled WGS sequence"/>
</dbReference>